<feature type="domain" description="Protein kinase" evidence="8">
    <location>
        <begin position="78"/>
        <end position="347"/>
    </location>
</feature>
<evidence type="ECO:0000259" key="8">
    <source>
        <dbReference type="PROSITE" id="PS50011"/>
    </source>
</evidence>
<dbReference type="EMBL" id="QHKO01000001">
    <property type="protein sequence ID" value="RAL24939.1"/>
    <property type="molecule type" value="Genomic_DNA"/>
</dbReference>
<evidence type="ECO:0000256" key="6">
    <source>
        <dbReference type="SAM" id="MobiDB-lite"/>
    </source>
</evidence>
<dbReference type="InterPro" id="IPR017441">
    <property type="entry name" value="Protein_kinase_ATP_BS"/>
</dbReference>
<evidence type="ECO:0000256" key="7">
    <source>
        <dbReference type="SAM" id="Phobius"/>
    </source>
</evidence>
<dbReference type="InterPro" id="IPR008271">
    <property type="entry name" value="Ser/Thr_kinase_AS"/>
</dbReference>
<feature type="transmembrane region" description="Helical" evidence="7">
    <location>
        <begin position="461"/>
        <end position="484"/>
    </location>
</feature>
<dbReference type="PANTHER" id="PTHR43289">
    <property type="entry name" value="MITOGEN-ACTIVATED PROTEIN KINASE KINASE KINASE 20-RELATED"/>
    <property type="match status" value="1"/>
</dbReference>
<evidence type="ECO:0000313" key="10">
    <source>
        <dbReference type="Proteomes" id="UP000249169"/>
    </source>
</evidence>
<keyword evidence="4 5" id="KW-0067">ATP-binding</keyword>
<dbReference type="InterPro" id="IPR000719">
    <property type="entry name" value="Prot_kinase_dom"/>
</dbReference>
<evidence type="ECO:0000256" key="4">
    <source>
        <dbReference type="ARBA" id="ARBA00022840"/>
    </source>
</evidence>
<organism evidence="9 10">
    <name type="scientific">Lujinxingia litoralis</name>
    <dbReference type="NCBI Taxonomy" id="2211119"/>
    <lineage>
        <taxon>Bacteria</taxon>
        <taxon>Deltaproteobacteria</taxon>
        <taxon>Bradymonadales</taxon>
        <taxon>Lujinxingiaceae</taxon>
        <taxon>Lujinxingia</taxon>
    </lineage>
</organism>
<evidence type="ECO:0000256" key="5">
    <source>
        <dbReference type="PROSITE-ProRule" id="PRU10141"/>
    </source>
</evidence>
<reference evidence="9 10" key="1">
    <citation type="submission" date="2018-05" db="EMBL/GenBank/DDBJ databases">
        <title>Lujinxingia marina gen. nov. sp. nov., a new facultative anaerobic member of the class Deltaproteobacteria, and proposal of Lujinxingaceae fam. nov.</title>
        <authorList>
            <person name="Li C.-M."/>
        </authorList>
    </citation>
    <scope>NUCLEOTIDE SEQUENCE [LARGE SCALE GENOMIC DNA]</scope>
    <source>
        <strain evidence="9 10">B210</strain>
    </source>
</reference>
<keyword evidence="3" id="KW-0418">Kinase</keyword>
<dbReference type="SUPFAM" id="SSF56112">
    <property type="entry name" value="Protein kinase-like (PK-like)"/>
    <property type="match status" value="1"/>
</dbReference>
<name>A0A328CDC9_9DELT</name>
<dbReference type="PANTHER" id="PTHR43289:SF6">
    <property type="entry name" value="SERINE_THREONINE-PROTEIN KINASE NEKL-3"/>
    <property type="match status" value="1"/>
</dbReference>
<feature type="binding site" evidence="5">
    <location>
        <position position="107"/>
    </location>
    <ligand>
        <name>ATP</name>
        <dbReference type="ChEBI" id="CHEBI:30616"/>
    </ligand>
</feature>
<keyword evidence="7" id="KW-0472">Membrane</keyword>
<dbReference type="AlphaFoldDB" id="A0A328CDC9"/>
<dbReference type="SMART" id="SM00220">
    <property type="entry name" value="S_TKc"/>
    <property type="match status" value="1"/>
</dbReference>
<dbReference type="CDD" id="cd14014">
    <property type="entry name" value="STKc_PknB_like"/>
    <property type="match status" value="1"/>
</dbReference>
<dbReference type="PROSITE" id="PS00108">
    <property type="entry name" value="PROTEIN_KINASE_ST"/>
    <property type="match status" value="1"/>
</dbReference>
<dbReference type="Pfam" id="PF00069">
    <property type="entry name" value="Pkinase"/>
    <property type="match status" value="1"/>
</dbReference>
<gene>
    <name evidence="9" type="ORF">DL240_01645</name>
</gene>
<feature type="region of interest" description="Disordered" evidence="6">
    <location>
        <begin position="1"/>
        <end position="37"/>
    </location>
</feature>
<accession>A0A328CDC9</accession>
<keyword evidence="1" id="KW-0808">Transferase</keyword>
<dbReference type="GO" id="GO:0005524">
    <property type="term" value="F:ATP binding"/>
    <property type="evidence" value="ECO:0007669"/>
    <property type="project" value="UniProtKB-UniRule"/>
</dbReference>
<comment type="caution">
    <text evidence="9">The sequence shown here is derived from an EMBL/GenBank/DDBJ whole genome shotgun (WGS) entry which is preliminary data.</text>
</comment>
<evidence type="ECO:0000256" key="1">
    <source>
        <dbReference type="ARBA" id="ARBA00022679"/>
    </source>
</evidence>
<evidence type="ECO:0000256" key="2">
    <source>
        <dbReference type="ARBA" id="ARBA00022741"/>
    </source>
</evidence>
<dbReference type="PROSITE" id="PS50011">
    <property type="entry name" value="PROTEIN_KINASE_DOM"/>
    <property type="match status" value="1"/>
</dbReference>
<protein>
    <recommendedName>
        <fullName evidence="8">Protein kinase domain-containing protein</fullName>
    </recommendedName>
</protein>
<sequence length="490" mass="52259">MCRQRGSRRPPPPSATTGATGTPLRTRHRQSGLPGARAGVIIAPLTSGGAPCPLDRIAWSAMTPPQALSPGTLLASRYIIETRLGAGGYGEVYAARDNQAGGMVAVKILHHEAAANDPRAVERMRQEAEFLRAIDHPHIVRVFDVGVAVPYGEYLVMERVEGMGLDALIADQAPLPDTQVLRIGAQLLSALDAAHHMGILHRDLKPENILISTDPEGQEHVKLVDFGIAKASTSLNAETDEGVTLVKTRVNSFVGTSRYAAPEMIVGDPLEPSADLFCVGLVLYEALTGQGLIKGTTRAELMHELVFPRPFDLSAVPEIWRPWLDKALEKSPSRRFQTTQEALDALASQVGDIAPLVPALTSGVPQDDADAPTRSMEAPAAALFREDALPRAGAASPGEPLAEPAPSLDPLEIAETSQWESLDIDYDVLRARRQQAALASGPLRPASSEPSPRAPGRRAKFGALAFIAVAILTFLCVLALFFVLSSGGPR</sequence>
<evidence type="ECO:0000256" key="3">
    <source>
        <dbReference type="ARBA" id="ARBA00022777"/>
    </source>
</evidence>
<keyword evidence="10" id="KW-1185">Reference proteome</keyword>
<dbReference type="Gene3D" id="3.30.200.20">
    <property type="entry name" value="Phosphorylase Kinase, domain 1"/>
    <property type="match status" value="1"/>
</dbReference>
<dbReference type="InterPro" id="IPR011009">
    <property type="entry name" value="Kinase-like_dom_sf"/>
</dbReference>
<keyword evidence="7" id="KW-1133">Transmembrane helix</keyword>
<dbReference type="Gene3D" id="1.10.510.10">
    <property type="entry name" value="Transferase(Phosphotransferase) domain 1"/>
    <property type="match status" value="1"/>
</dbReference>
<evidence type="ECO:0000313" key="9">
    <source>
        <dbReference type="EMBL" id="RAL24939.1"/>
    </source>
</evidence>
<keyword evidence="2 5" id="KW-0547">Nucleotide-binding</keyword>
<dbReference type="GO" id="GO:0004674">
    <property type="term" value="F:protein serine/threonine kinase activity"/>
    <property type="evidence" value="ECO:0007669"/>
    <property type="project" value="TreeGrafter"/>
</dbReference>
<proteinExistence type="predicted"/>
<dbReference type="Proteomes" id="UP000249169">
    <property type="component" value="Unassembled WGS sequence"/>
</dbReference>
<dbReference type="PROSITE" id="PS00107">
    <property type="entry name" value="PROTEIN_KINASE_ATP"/>
    <property type="match status" value="1"/>
</dbReference>
<keyword evidence="7" id="KW-0812">Transmembrane</keyword>